<protein>
    <recommendedName>
        <fullName evidence="3">Toxin VasX N-terminal region domain-containing protein</fullName>
    </recommendedName>
</protein>
<dbReference type="OrthoDB" id="6178961at2"/>
<name>N9E3J5_9GAMM</name>
<dbReference type="InterPro" id="IPR048126">
    <property type="entry name" value="Toxin_VasX"/>
</dbReference>
<organism evidence="4 5">
    <name type="scientific">Acinetobacter beijerinckii ANC 3835</name>
    <dbReference type="NCBI Taxonomy" id="1217649"/>
    <lineage>
        <taxon>Bacteria</taxon>
        <taxon>Pseudomonadati</taxon>
        <taxon>Pseudomonadota</taxon>
        <taxon>Gammaproteobacteria</taxon>
        <taxon>Moraxellales</taxon>
        <taxon>Moraxellaceae</taxon>
        <taxon>Acinetobacter</taxon>
    </lineage>
</organism>
<accession>N9E3J5</accession>
<gene>
    <name evidence="4" type="ORF">F934_01463</name>
</gene>
<feature type="compositionally biased region" description="Polar residues" evidence="1">
    <location>
        <begin position="14"/>
        <end position="26"/>
    </location>
</feature>
<dbReference type="NCBIfam" id="NF041559">
    <property type="entry name" value="BTH_I2691_fam"/>
    <property type="match status" value="1"/>
</dbReference>
<keyword evidence="2" id="KW-1133">Transmembrane helix</keyword>
<dbReference type="RefSeq" id="WP_005053496.1">
    <property type="nucleotide sequence ID" value="NZ_KB849759.1"/>
</dbReference>
<dbReference type="Pfam" id="PF20249">
    <property type="entry name" value="VasX_N"/>
    <property type="match status" value="1"/>
</dbReference>
<dbReference type="InterPro" id="IPR046864">
    <property type="entry name" value="VasX_N"/>
</dbReference>
<reference evidence="4 5" key="1">
    <citation type="submission" date="2013-02" db="EMBL/GenBank/DDBJ databases">
        <title>The Genome Sequence of Acinetobacter beijerinckii ANC 3835.</title>
        <authorList>
            <consortium name="The Broad Institute Genome Sequencing Platform"/>
            <consortium name="The Broad Institute Genome Sequencing Center for Infectious Disease"/>
            <person name="Cerqueira G."/>
            <person name="Feldgarden M."/>
            <person name="Courvalin P."/>
            <person name="Perichon B."/>
            <person name="Grillot-Courvalin C."/>
            <person name="Clermont D."/>
            <person name="Rocha E."/>
            <person name="Yoon E.-J."/>
            <person name="Nemec A."/>
            <person name="Walker B."/>
            <person name="Young S.K."/>
            <person name="Zeng Q."/>
            <person name="Gargeya S."/>
            <person name="Fitzgerald M."/>
            <person name="Haas B."/>
            <person name="Abouelleil A."/>
            <person name="Alvarado L."/>
            <person name="Arachchi H.M."/>
            <person name="Berlin A.M."/>
            <person name="Chapman S.B."/>
            <person name="Dewar J."/>
            <person name="Goldberg J."/>
            <person name="Griggs A."/>
            <person name="Gujja S."/>
            <person name="Hansen M."/>
            <person name="Howarth C."/>
            <person name="Imamovic A."/>
            <person name="Larimer J."/>
            <person name="McCowan C."/>
            <person name="Murphy C."/>
            <person name="Neiman D."/>
            <person name="Pearson M."/>
            <person name="Priest M."/>
            <person name="Roberts A."/>
            <person name="Saif S."/>
            <person name="Shea T."/>
            <person name="Sisk P."/>
            <person name="Sykes S."/>
            <person name="Wortman J."/>
            <person name="Nusbaum C."/>
            <person name="Birren B."/>
        </authorList>
    </citation>
    <scope>NUCLEOTIDE SEQUENCE [LARGE SCALE GENOMIC DNA]</scope>
    <source>
        <strain evidence="4 5">ANC 3835</strain>
    </source>
</reference>
<dbReference type="Proteomes" id="UP000018417">
    <property type="component" value="Unassembled WGS sequence"/>
</dbReference>
<evidence type="ECO:0000256" key="2">
    <source>
        <dbReference type="SAM" id="Phobius"/>
    </source>
</evidence>
<keyword evidence="2" id="KW-0472">Membrane</keyword>
<sequence>MDNNSTKELPPYLQNAQNNQANKTVSWGHNLKKYDLAKIEQKKAELPANQSKGAPKAIAVKQLSSEGVNEQKKDCPFCHAEDDSFFLFPTRYAIAKKADPQAVSLPAHLDSYVGDKIIAYSKYTLKYLNTGYLYAFVEYENGATRWLGYRVNEEGFLAKLKNIFDPNCAPTPYGCTNEKHFANSSMICLSPFQKSKAKTAYLLFSKGFLTQARLKLYQANRVSYANEKKWQKIDLNAWRGGQKSNFCYNQQIFDRHVPTPNFAKFGKANQTRKQKISGKFAQFPKAVCGVAIYDALGIAIDLNERRNDQFIELTKFMNTYKDGISNQQRFNSIPLIESIEEGLKTKALQSAKNWAEHTKNVDMKSIDAQLNQPYSERNFQMHQQNLEQMKRKNPEQYKFTEKARKDYFAQYGMTPPSSAKQAYEQQKEIAQQKAKALEKAKIESNTAFAMNQWENKYKPLVKYDEMQTFKSNVATKTKSGMDNANVVCADHLIWLKSSQLVQELHAFDPEDKISGFVFYEYMMQAVAGTGVTKAGAAQMDGWITKRKVEPDNVFMRAVLYNQKSAIDYYNDGTQSFFASVVNYTDWTTGQSTYKQLIVTIAALDAAWDEWASNNANKHYMPDFDKTFVGRVGRWSAEFIRVAAQKARSTSLDRLIATQICCFLYTRTGVFSKGVNLHSLMLFATPGLDPQRRDPKVSNADLDSVLNDSKNKGTARVASFIMALEAINLMFQLSKPITTLDQKLQIWGGACGLITASLELVGVITATTKNATHHAIKFAANSFAIVGSAFFSFYDFKASLNNNDKFLAVIYFIRGGMYLGLALSYTKISIDFLQKIGTLTSRPTLIRFCGVLARSQVYRVFAFFGNVLWLARFNVIILGLTAIEIIYKAYFSDNALESWCRKSSFGIDVVNFENEAKELEVFNQAFVEVVGL</sequence>
<comment type="caution">
    <text evidence="4">The sequence shown here is derived from an EMBL/GenBank/DDBJ whole genome shotgun (WGS) entry which is preliminary data.</text>
</comment>
<dbReference type="AlphaFoldDB" id="N9E3J5"/>
<dbReference type="CDD" id="cd20707">
    <property type="entry name" value="MIX_III"/>
    <property type="match status" value="1"/>
</dbReference>
<evidence type="ECO:0000256" key="1">
    <source>
        <dbReference type="SAM" id="MobiDB-lite"/>
    </source>
</evidence>
<evidence type="ECO:0000259" key="3">
    <source>
        <dbReference type="Pfam" id="PF20249"/>
    </source>
</evidence>
<dbReference type="EMBL" id="APQK01000012">
    <property type="protein sequence ID" value="ENW04732.1"/>
    <property type="molecule type" value="Genomic_DNA"/>
</dbReference>
<feature type="domain" description="Toxin VasX N-terminal region" evidence="3">
    <location>
        <begin position="75"/>
        <end position="238"/>
    </location>
</feature>
<feature type="transmembrane region" description="Helical" evidence="2">
    <location>
        <begin position="869"/>
        <end position="890"/>
    </location>
</feature>
<keyword evidence="2" id="KW-0812">Transmembrane</keyword>
<dbReference type="PATRIC" id="fig|1217649.3.peg.1399"/>
<evidence type="ECO:0000313" key="4">
    <source>
        <dbReference type="EMBL" id="ENW04732.1"/>
    </source>
</evidence>
<feature type="transmembrane region" description="Helical" evidence="2">
    <location>
        <begin position="805"/>
        <end position="824"/>
    </location>
</feature>
<dbReference type="HOGENOM" id="CLU_014652_0_0_6"/>
<feature type="transmembrane region" description="Helical" evidence="2">
    <location>
        <begin position="777"/>
        <end position="793"/>
    </location>
</feature>
<feature type="region of interest" description="Disordered" evidence="1">
    <location>
        <begin position="1"/>
        <end position="26"/>
    </location>
</feature>
<proteinExistence type="predicted"/>
<feature type="transmembrane region" description="Helical" evidence="2">
    <location>
        <begin position="743"/>
        <end position="765"/>
    </location>
</feature>
<evidence type="ECO:0000313" key="5">
    <source>
        <dbReference type="Proteomes" id="UP000018417"/>
    </source>
</evidence>